<name>A0ABQ7CTM1_BRACR</name>
<organism evidence="2 3">
    <name type="scientific">Brassica cretica</name>
    <name type="common">Mustard</name>
    <dbReference type="NCBI Taxonomy" id="69181"/>
    <lineage>
        <taxon>Eukaryota</taxon>
        <taxon>Viridiplantae</taxon>
        <taxon>Streptophyta</taxon>
        <taxon>Embryophyta</taxon>
        <taxon>Tracheophyta</taxon>
        <taxon>Spermatophyta</taxon>
        <taxon>Magnoliopsida</taxon>
        <taxon>eudicotyledons</taxon>
        <taxon>Gunneridae</taxon>
        <taxon>Pentapetalae</taxon>
        <taxon>rosids</taxon>
        <taxon>malvids</taxon>
        <taxon>Brassicales</taxon>
        <taxon>Brassicaceae</taxon>
        <taxon>Brassiceae</taxon>
        <taxon>Brassica</taxon>
    </lineage>
</organism>
<evidence type="ECO:0000313" key="2">
    <source>
        <dbReference type="EMBL" id="KAF3563271.1"/>
    </source>
</evidence>
<feature type="region of interest" description="Disordered" evidence="1">
    <location>
        <begin position="243"/>
        <end position="306"/>
    </location>
</feature>
<proteinExistence type="predicted"/>
<reference evidence="2 3" key="1">
    <citation type="journal article" date="2020" name="BMC Genomics">
        <title>Intraspecific diversification of the crop wild relative Brassica cretica Lam. using demographic model selection.</title>
        <authorList>
            <person name="Kioukis A."/>
            <person name="Michalopoulou V.A."/>
            <person name="Briers L."/>
            <person name="Pirintsos S."/>
            <person name="Studholme D.J."/>
            <person name="Pavlidis P."/>
            <person name="Sarris P.F."/>
        </authorList>
    </citation>
    <scope>NUCLEOTIDE SEQUENCE [LARGE SCALE GENOMIC DNA]</scope>
    <source>
        <strain evidence="3">cv. PFS-1207/04</strain>
    </source>
</reference>
<comment type="caution">
    <text evidence="2">The sequence shown here is derived from an EMBL/GenBank/DDBJ whole genome shotgun (WGS) entry which is preliminary data.</text>
</comment>
<evidence type="ECO:0000313" key="3">
    <source>
        <dbReference type="Proteomes" id="UP000266723"/>
    </source>
</evidence>
<gene>
    <name evidence="2" type="ORF">DY000_02014594</name>
</gene>
<dbReference type="Proteomes" id="UP000266723">
    <property type="component" value="Unassembled WGS sequence"/>
</dbReference>
<evidence type="ECO:0000256" key="1">
    <source>
        <dbReference type="SAM" id="MobiDB-lite"/>
    </source>
</evidence>
<protein>
    <submittedName>
        <fullName evidence="2">Uncharacterized protein</fullName>
    </submittedName>
</protein>
<keyword evidence="3" id="KW-1185">Reference proteome</keyword>
<sequence length="371" mass="41725">MRSCQPTLSKPRDGEVLSLYLEKKSTQGVPSWCKEQKYCSIRQRYKGHWQGRQRSSPTSGNLNVSEGSTPKPSGSKRTSSTNSGFLGDEAHKPPCFRRVYPKTFGFQANQFHKLWVSRGRSPQTSMFQKGLPQNLRVPSEPVPQTLGLSILESGCHVPFGSRKYVTMRPEVLRQEDRSRLSLQCESKIKNSYFGAGQQITYSRFQLIQVNRPKQATTLGISIRPLSISGKSTFLQVQTWPMPKKNPEKEISERRPVHAKPKGPATDKPVLMPTEASSVSPSGLAPTRENYFRPRAPLNPETSTRPRSVPGKFVLLQVIPRVQRRNREIRGKLVGKNHPGLGQDTVLQVPVERSSGSDPCIHPCLQINKRDY</sequence>
<feature type="compositionally biased region" description="Basic and acidic residues" evidence="1">
    <location>
        <begin position="244"/>
        <end position="255"/>
    </location>
</feature>
<dbReference type="EMBL" id="QGKV02000759">
    <property type="protein sequence ID" value="KAF3563271.1"/>
    <property type="molecule type" value="Genomic_DNA"/>
</dbReference>
<accession>A0ABQ7CTM1</accession>
<feature type="compositionally biased region" description="Polar residues" evidence="1">
    <location>
        <begin position="52"/>
        <end position="84"/>
    </location>
</feature>
<feature type="region of interest" description="Disordered" evidence="1">
    <location>
        <begin position="49"/>
        <end position="89"/>
    </location>
</feature>